<evidence type="ECO:0000313" key="1">
    <source>
        <dbReference type="EMBL" id="AIZ45667.1"/>
    </source>
</evidence>
<protein>
    <submittedName>
        <fullName evidence="1">Uncharacterized protein</fullName>
    </submittedName>
</protein>
<evidence type="ECO:0000313" key="2">
    <source>
        <dbReference type="Proteomes" id="UP000030634"/>
    </source>
</evidence>
<sequence length="121" mass="13378">MRLLVVVLLLALTALYLTFGLRLGYVTLTPTYMVNATGENRYTFRVYDQNQEVGVRGTCSVRSGRATFRLTDPRGTQIAGQVCPQGQWGLNVLGTGDVGNYTLTIDLQKFTGTIDIKEARK</sequence>
<gene>
    <name evidence="1" type="ORF">QR90_12185</name>
</gene>
<dbReference type="RefSeq" id="WP_039684884.1">
    <property type="nucleotide sequence ID" value="NZ_CP010028.1"/>
</dbReference>
<dbReference type="Proteomes" id="UP000030634">
    <property type="component" value="Chromosome"/>
</dbReference>
<dbReference type="KEGG" id="dsw:QR90_12185"/>
<dbReference type="AlphaFoldDB" id="A0A0A7KHK4"/>
<dbReference type="EMBL" id="CP010028">
    <property type="protein sequence ID" value="AIZ45667.1"/>
    <property type="molecule type" value="Genomic_DNA"/>
</dbReference>
<dbReference type="STRING" id="1182571.QR90_12185"/>
<organism evidence="1 2">
    <name type="scientific">Deinococcus radiopugnans</name>
    <dbReference type="NCBI Taxonomy" id="57497"/>
    <lineage>
        <taxon>Bacteria</taxon>
        <taxon>Thermotogati</taxon>
        <taxon>Deinococcota</taxon>
        <taxon>Deinococci</taxon>
        <taxon>Deinococcales</taxon>
        <taxon>Deinococcaceae</taxon>
        <taxon>Deinococcus</taxon>
    </lineage>
</organism>
<reference evidence="2" key="1">
    <citation type="submission" date="2014-11" db="EMBL/GenBank/DDBJ databases">
        <title>Hymenobacter sp. DG25B genome submission.</title>
        <authorList>
            <person name="Jung H.-Y."/>
            <person name="Kim M.K."/>
            <person name="Srinivasan S."/>
            <person name="Lim S."/>
        </authorList>
    </citation>
    <scope>NUCLEOTIDE SEQUENCE [LARGE SCALE GENOMIC DNA]</scope>
    <source>
        <strain evidence="2">DY59</strain>
    </source>
</reference>
<dbReference type="HOGENOM" id="CLU_2034235_0_0_0"/>
<accession>A0A0A7KHK4</accession>
<proteinExistence type="predicted"/>
<name>A0A0A7KHK4_9DEIO</name>